<evidence type="ECO:0000256" key="1">
    <source>
        <dbReference type="SAM" id="SignalP"/>
    </source>
</evidence>
<dbReference type="EMBL" id="CP053084">
    <property type="protein sequence ID" value="QJR28317.1"/>
    <property type="molecule type" value="Genomic_DNA"/>
</dbReference>
<keyword evidence="1" id="KW-0732">Signal</keyword>
<feature type="signal peptide" evidence="1">
    <location>
        <begin position="1"/>
        <end position="22"/>
    </location>
</feature>
<dbReference type="Proteomes" id="UP000501130">
    <property type="component" value="Chromosome"/>
</dbReference>
<accession>A0ABX6N1R2</accession>
<proteinExistence type="predicted"/>
<dbReference type="InterPro" id="IPR042230">
    <property type="entry name" value="CusF_sf"/>
</dbReference>
<name>A0ABX6N1R2_9BURK</name>
<dbReference type="InterPro" id="IPR021647">
    <property type="entry name" value="CusF_Ec"/>
</dbReference>
<keyword evidence="3" id="KW-1185">Reference proteome</keyword>
<protein>
    <submittedName>
        <fullName evidence="2">Copper-binding protein</fullName>
    </submittedName>
</protein>
<feature type="chain" id="PRO_5047466750" evidence="1">
    <location>
        <begin position="23"/>
        <end position="112"/>
    </location>
</feature>
<gene>
    <name evidence="2" type="ORF">HKT17_00660</name>
</gene>
<dbReference type="RefSeq" id="WP_171097053.1">
    <property type="nucleotide sequence ID" value="NZ_CP053084.1"/>
</dbReference>
<organism evidence="2 3">
    <name type="scientific">Limnobacter profundi</name>
    <dbReference type="NCBI Taxonomy" id="2732163"/>
    <lineage>
        <taxon>Bacteria</taxon>
        <taxon>Pseudomonadati</taxon>
        <taxon>Pseudomonadota</taxon>
        <taxon>Betaproteobacteria</taxon>
        <taxon>Burkholderiales</taxon>
        <taxon>Burkholderiaceae</taxon>
        <taxon>Limnobacter</taxon>
    </lineage>
</organism>
<dbReference type="Gene3D" id="2.40.50.320">
    <property type="entry name" value="Copper binding periplasmic protein CusF"/>
    <property type="match status" value="1"/>
</dbReference>
<sequence length="112" mass="12182">MKTQLIKIASIFALSISTSVFAAGDHGAHAGKATEQKSVETMEMTQGEVKKIDPKTGKVTLKHGEIKNLQMPPMTMVFSAKEAAQLEGLNKGDNVLFAVDQNMNITHIEKKQ</sequence>
<reference evidence="2 3" key="1">
    <citation type="submission" date="2020-05" db="EMBL/GenBank/DDBJ databases">
        <title>Compete genome of Limnobacter sp. SAORIC-580.</title>
        <authorList>
            <person name="Song J."/>
            <person name="Cho J.-C."/>
        </authorList>
    </citation>
    <scope>NUCLEOTIDE SEQUENCE [LARGE SCALE GENOMIC DNA]</scope>
    <source>
        <strain evidence="2 3">SAORIC-580</strain>
    </source>
</reference>
<evidence type="ECO:0000313" key="2">
    <source>
        <dbReference type="EMBL" id="QJR28317.1"/>
    </source>
</evidence>
<evidence type="ECO:0000313" key="3">
    <source>
        <dbReference type="Proteomes" id="UP000501130"/>
    </source>
</evidence>
<dbReference type="Pfam" id="PF11604">
    <property type="entry name" value="CusF_Ec"/>
    <property type="match status" value="1"/>
</dbReference>